<proteinExistence type="predicted"/>
<feature type="transmembrane region" description="Helical" evidence="2">
    <location>
        <begin position="37"/>
        <end position="59"/>
    </location>
</feature>
<evidence type="ECO:0000256" key="2">
    <source>
        <dbReference type="SAM" id="Phobius"/>
    </source>
</evidence>
<keyword evidence="2" id="KW-1133">Transmembrane helix</keyword>
<dbReference type="PANTHER" id="PTHR11360:SF304">
    <property type="entry name" value="MFS DOMAIN-CONTAINING PROTEIN"/>
    <property type="match status" value="1"/>
</dbReference>
<feature type="transmembrane region" description="Helical" evidence="2">
    <location>
        <begin position="750"/>
        <end position="769"/>
    </location>
</feature>
<feature type="transmembrane region" description="Helical" evidence="2">
    <location>
        <begin position="390"/>
        <end position="409"/>
    </location>
</feature>
<dbReference type="GO" id="GO:0022857">
    <property type="term" value="F:transmembrane transporter activity"/>
    <property type="evidence" value="ECO:0007669"/>
    <property type="project" value="InterPro"/>
</dbReference>
<keyword evidence="5" id="KW-1185">Reference proteome</keyword>
<dbReference type="EMBL" id="MDYQ01000006">
    <property type="protein sequence ID" value="PRP89058.1"/>
    <property type="molecule type" value="Genomic_DNA"/>
</dbReference>
<dbReference type="Pfam" id="PF07690">
    <property type="entry name" value="MFS_1"/>
    <property type="match status" value="2"/>
</dbReference>
<feature type="transmembrane region" description="Helical" evidence="2">
    <location>
        <begin position="719"/>
        <end position="738"/>
    </location>
</feature>
<dbReference type="OrthoDB" id="410267at2759"/>
<dbReference type="InterPro" id="IPR020846">
    <property type="entry name" value="MFS_dom"/>
</dbReference>
<dbReference type="InParanoid" id="A0A2P6NYR2"/>
<feature type="transmembrane region" description="Helical" evidence="2">
    <location>
        <begin position="575"/>
        <end position="594"/>
    </location>
</feature>
<feature type="transmembrane region" description="Helical" evidence="2">
    <location>
        <begin position="442"/>
        <end position="466"/>
    </location>
</feature>
<dbReference type="PANTHER" id="PTHR11360">
    <property type="entry name" value="MONOCARBOXYLATE TRANSPORTER"/>
    <property type="match status" value="1"/>
</dbReference>
<evidence type="ECO:0000256" key="1">
    <source>
        <dbReference type="ARBA" id="ARBA00004141"/>
    </source>
</evidence>
<feature type="transmembrane region" description="Helical" evidence="2">
    <location>
        <begin position="473"/>
        <end position="492"/>
    </location>
</feature>
<feature type="domain" description="Major facilitator superfamily (MFS) profile" evidence="3">
    <location>
        <begin position="575"/>
        <end position="775"/>
    </location>
</feature>
<dbReference type="InterPro" id="IPR011701">
    <property type="entry name" value="MFS"/>
</dbReference>
<feature type="transmembrane region" description="Helical" evidence="2">
    <location>
        <begin position="65"/>
        <end position="85"/>
    </location>
</feature>
<feature type="transmembrane region" description="Helical" evidence="2">
    <location>
        <begin position="623"/>
        <end position="642"/>
    </location>
</feature>
<dbReference type="GO" id="GO:0016020">
    <property type="term" value="C:membrane"/>
    <property type="evidence" value="ECO:0007669"/>
    <property type="project" value="UniProtKB-SubCell"/>
</dbReference>
<accession>A0A2P6NYR2</accession>
<feature type="transmembrane region" description="Helical" evidence="2">
    <location>
        <begin position="349"/>
        <end position="370"/>
    </location>
</feature>
<feature type="transmembrane region" description="Helical" evidence="2">
    <location>
        <begin position="654"/>
        <end position="677"/>
    </location>
</feature>
<keyword evidence="2" id="KW-0472">Membrane</keyword>
<dbReference type="InterPro" id="IPR036259">
    <property type="entry name" value="MFS_trans_sf"/>
</dbReference>
<dbReference type="SUPFAM" id="SSF103473">
    <property type="entry name" value="MFS general substrate transporter"/>
    <property type="match status" value="1"/>
</dbReference>
<feature type="transmembrane region" description="Helical" evidence="2">
    <location>
        <begin position="156"/>
        <end position="173"/>
    </location>
</feature>
<evidence type="ECO:0000259" key="3">
    <source>
        <dbReference type="PROSITE" id="PS50850"/>
    </source>
</evidence>
<sequence>MGVHQVPLLGGEDLLLTPQEKKEISGVINNAWIRMKVIMPIFFILSAGAVVGLLLAGLFTKKREFYFYIPGPSLGVLIYGLFIFLHSRRANKLQQDTDEMFEEKFIGAWKFERESWKTFVKYTFDRDMKDLRGVICFAAVAMTAATVVTLFTWLPLTGVMLVMCSLMVILFVYPRFRRYQPTYHCCVLSRGAIYTLGQLYVLQPAASLVDSMIYNLLSITLEEKDIYGLKMKVLRIELKTTFQNEVRETIEIPVPEALTQAVDKWMCDLAEGFTVEVSNATSSRTFVKDVAILKTPKQTTASSKNLMRSASCNLSHTTEPIEKTARMSGAEVSERDLLIPKRSAPLWKILLIVIGGTLMAITGGSTNALSATYKSQIVQNLGFSSTEDSLLAGFSVLGLYFALPAGLILKHFGPFVLGLTSFFLAVFGYSFVTFLSAPWLVILMYILIGFGVGGIFMAALGVSINISSTGGGWTISVVSCGMSLSVAFHVAALKLFKQVSQCNADECWRQYVRFYLVLLVCIALPGCLILYLYKLSDYSHLTEEVDEHGSIQEERVKEKKGDTLLQSLKVFKSPFFLSLFLGYFAGVGSSIFILTQTFDIYDEYIPLSARGSVDSSIVDIESWIILIFSFCNAFGNLTAGVLSDYLASRKIVSYSTFLSVVQAVFSVVFVVLGVILAHWKNTMLFPLLLAFTGFGFGCYLVIFPSVTAEAYGAQNFGQYFAHLQISSSVASVVTPIIVSQVNKASGSFQWSFFGCAALLMVSAIGMFIGRLTSKR</sequence>
<comment type="caution">
    <text evidence="4">The sequence shown here is derived from an EMBL/GenBank/DDBJ whole genome shotgun (WGS) entry which is preliminary data.</text>
</comment>
<evidence type="ECO:0000313" key="5">
    <source>
        <dbReference type="Proteomes" id="UP000241769"/>
    </source>
</evidence>
<name>A0A2P6NYR2_9EUKA</name>
<protein>
    <submittedName>
        <fullName evidence="4">Major facilitator superfamily membrane protein</fullName>
    </submittedName>
</protein>
<dbReference type="InterPro" id="IPR050327">
    <property type="entry name" value="Proton-linked_MCT"/>
</dbReference>
<dbReference type="PROSITE" id="PS50850">
    <property type="entry name" value="MFS"/>
    <property type="match status" value="1"/>
</dbReference>
<comment type="subcellular location">
    <subcellularLocation>
        <location evidence="1">Membrane</location>
        <topology evidence="1">Multi-pass membrane protein</topology>
    </subcellularLocation>
</comment>
<organism evidence="4 5">
    <name type="scientific">Planoprotostelium fungivorum</name>
    <dbReference type="NCBI Taxonomy" id="1890364"/>
    <lineage>
        <taxon>Eukaryota</taxon>
        <taxon>Amoebozoa</taxon>
        <taxon>Evosea</taxon>
        <taxon>Variosea</taxon>
        <taxon>Cavosteliida</taxon>
        <taxon>Cavosteliaceae</taxon>
        <taxon>Planoprotostelium</taxon>
    </lineage>
</organism>
<feature type="transmembrane region" description="Helical" evidence="2">
    <location>
        <begin position="683"/>
        <end position="707"/>
    </location>
</feature>
<feature type="transmembrane region" description="Helical" evidence="2">
    <location>
        <begin position="512"/>
        <end position="533"/>
    </location>
</feature>
<dbReference type="Proteomes" id="UP000241769">
    <property type="component" value="Unassembled WGS sequence"/>
</dbReference>
<evidence type="ECO:0000313" key="4">
    <source>
        <dbReference type="EMBL" id="PRP89058.1"/>
    </source>
</evidence>
<feature type="transmembrane region" description="Helical" evidence="2">
    <location>
        <begin position="416"/>
        <end position="436"/>
    </location>
</feature>
<dbReference type="AlphaFoldDB" id="A0A2P6NYR2"/>
<reference evidence="4 5" key="1">
    <citation type="journal article" date="2018" name="Genome Biol. Evol.">
        <title>Multiple Roots of Fruiting Body Formation in Amoebozoa.</title>
        <authorList>
            <person name="Hillmann F."/>
            <person name="Forbes G."/>
            <person name="Novohradska S."/>
            <person name="Ferling I."/>
            <person name="Riege K."/>
            <person name="Groth M."/>
            <person name="Westermann M."/>
            <person name="Marz M."/>
            <person name="Spaller T."/>
            <person name="Winckler T."/>
            <person name="Schaap P."/>
            <person name="Glockner G."/>
        </authorList>
    </citation>
    <scope>NUCLEOTIDE SEQUENCE [LARGE SCALE GENOMIC DNA]</scope>
    <source>
        <strain evidence="4 5">Jena</strain>
    </source>
</reference>
<feature type="transmembrane region" description="Helical" evidence="2">
    <location>
        <begin position="131"/>
        <end position="150"/>
    </location>
</feature>
<keyword evidence="2" id="KW-0812">Transmembrane</keyword>
<dbReference type="Gene3D" id="1.20.1250.20">
    <property type="entry name" value="MFS general substrate transporter like domains"/>
    <property type="match status" value="1"/>
</dbReference>
<gene>
    <name evidence="4" type="ORF">PROFUN_02336</name>
</gene>